<keyword evidence="2" id="KW-1185">Reference proteome</keyword>
<dbReference type="AlphaFoldDB" id="A0A6A5TBT0"/>
<evidence type="ECO:0000313" key="2">
    <source>
        <dbReference type="Proteomes" id="UP000800035"/>
    </source>
</evidence>
<gene>
    <name evidence="1" type="ORF">CC80DRAFT_254755</name>
</gene>
<reference evidence="1" key="1">
    <citation type="journal article" date="2020" name="Stud. Mycol.">
        <title>101 Dothideomycetes genomes: a test case for predicting lifestyles and emergence of pathogens.</title>
        <authorList>
            <person name="Haridas S."/>
            <person name="Albert R."/>
            <person name="Binder M."/>
            <person name="Bloem J."/>
            <person name="Labutti K."/>
            <person name="Salamov A."/>
            <person name="Andreopoulos B."/>
            <person name="Baker S."/>
            <person name="Barry K."/>
            <person name="Bills G."/>
            <person name="Bluhm B."/>
            <person name="Cannon C."/>
            <person name="Castanera R."/>
            <person name="Culley D."/>
            <person name="Daum C."/>
            <person name="Ezra D."/>
            <person name="Gonzalez J."/>
            <person name="Henrissat B."/>
            <person name="Kuo A."/>
            <person name="Liang C."/>
            <person name="Lipzen A."/>
            <person name="Lutzoni F."/>
            <person name="Magnuson J."/>
            <person name="Mondo S."/>
            <person name="Nolan M."/>
            <person name="Ohm R."/>
            <person name="Pangilinan J."/>
            <person name="Park H.-J."/>
            <person name="Ramirez L."/>
            <person name="Alfaro M."/>
            <person name="Sun H."/>
            <person name="Tritt A."/>
            <person name="Yoshinaga Y."/>
            <person name="Zwiers L.-H."/>
            <person name="Turgeon B."/>
            <person name="Goodwin S."/>
            <person name="Spatafora J."/>
            <person name="Crous P."/>
            <person name="Grigoriev I."/>
        </authorList>
    </citation>
    <scope>NUCLEOTIDE SEQUENCE</scope>
    <source>
        <strain evidence="1">CBS 675.92</strain>
    </source>
</reference>
<organism evidence="1 2">
    <name type="scientific">Byssothecium circinans</name>
    <dbReference type="NCBI Taxonomy" id="147558"/>
    <lineage>
        <taxon>Eukaryota</taxon>
        <taxon>Fungi</taxon>
        <taxon>Dikarya</taxon>
        <taxon>Ascomycota</taxon>
        <taxon>Pezizomycotina</taxon>
        <taxon>Dothideomycetes</taxon>
        <taxon>Pleosporomycetidae</taxon>
        <taxon>Pleosporales</taxon>
        <taxon>Massarineae</taxon>
        <taxon>Massarinaceae</taxon>
        <taxon>Byssothecium</taxon>
    </lineage>
</organism>
<dbReference type="Proteomes" id="UP000800035">
    <property type="component" value="Unassembled WGS sequence"/>
</dbReference>
<protein>
    <submittedName>
        <fullName evidence="1">Uncharacterized protein</fullName>
    </submittedName>
</protein>
<evidence type="ECO:0000313" key="1">
    <source>
        <dbReference type="EMBL" id="KAF1949738.1"/>
    </source>
</evidence>
<dbReference type="EMBL" id="ML977033">
    <property type="protein sequence ID" value="KAF1949738.1"/>
    <property type="molecule type" value="Genomic_DNA"/>
</dbReference>
<proteinExistence type="predicted"/>
<name>A0A6A5TBT0_9PLEO</name>
<accession>A0A6A5TBT0</accession>
<sequence>MVQWQNVPATSSSPMTTIHPRLMLVCSHYRFLVVDTHVCRSYDDTRPPPAYWGRVLAIIFCICSDQQPRWYFATGVMDSDIEMGRPEGSPMPPMTPGHCEMRSLDICFGSARSTRNFNLVRQESDLGRYWAYPSLRPRPTNRCISCRASRQHAQRKRTF</sequence>